<comment type="caution">
    <text evidence="1">The sequence shown here is derived from an EMBL/GenBank/DDBJ whole genome shotgun (WGS) entry which is preliminary data.</text>
</comment>
<dbReference type="EMBL" id="BARW01014018">
    <property type="protein sequence ID" value="GAI73062.1"/>
    <property type="molecule type" value="Genomic_DNA"/>
</dbReference>
<evidence type="ECO:0000313" key="1">
    <source>
        <dbReference type="EMBL" id="GAI73062.1"/>
    </source>
</evidence>
<name>X1QWZ3_9ZZZZ</name>
<accession>X1QWZ3</accession>
<protein>
    <submittedName>
        <fullName evidence="1">Uncharacterized protein</fullName>
    </submittedName>
</protein>
<sequence length="66" mass="7787">DEFYEVVVTILKQRENVPEALALYIAERVNVAMESRDVRDAVKLARLLRKKTKKDVDFLIEILRQK</sequence>
<gene>
    <name evidence="1" type="ORF">S12H4_25211</name>
</gene>
<proteinExistence type="predicted"/>
<dbReference type="AlphaFoldDB" id="X1QWZ3"/>
<reference evidence="1" key="1">
    <citation type="journal article" date="2014" name="Front. Microbiol.">
        <title>High frequency of phylogenetically diverse reductive dehalogenase-homologous genes in deep subseafloor sedimentary metagenomes.</title>
        <authorList>
            <person name="Kawai M."/>
            <person name="Futagami T."/>
            <person name="Toyoda A."/>
            <person name="Takaki Y."/>
            <person name="Nishi S."/>
            <person name="Hori S."/>
            <person name="Arai W."/>
            <person name="Tsubouchi T."/>
            <person name="Morono Y."/>
            <person name="Uchiyama I."/>
            <person name="Ito T."/>
            <person name="Fujiyama A."/>
            <person name="Inagaki F."/>
            <person name="Takami H."/>
        </authorList>
    </citation>
    <scope>NUCLEOTIDE SEQUENCE</scope>
    <source>
        <strain evidence="1">Expedition CK06-06</strain>
    </source>
</reference>
<feature type="non-terminal residue" evidence="1">
    <location>
        <position position="1"/>
    </location>
</feature>
<organism evidence="1">
    <name type="scientific">marine sediment metagenome</name>
    <dbReference type="NCBI Taxonomy" id="412755"/>
    <lineage>
        <taxon>unclassified sequences</taxon>
        <taxon>metagenomes</taxon>
        <taxon>ecological metagenomes</taxon>
    </lineage>
</organism>